<comment type="caution">
    <text evidence="2">The sequence shown here is derived from an EMBL/GenBank/DDBJ whole genome shotgun (WGS) entry which is preliminary data.</text>
</comment>
<name>A0ABQ6JNE1_9ACTN</name>
<feature type="compositionally biased region" description="Low complexity" evidence="1">
    <location>
        <begin position="146"/>
        <end position="167"/>
    </location>
</feature>
<evidence type="ECO:0000313" key="3">
    <source>
        <dbReference type="Proteomes" id="UP001157017"/>
    </source>
</evidence>
<dbReference type="EMBL" id="BSUZ01000001">
    <property type="protein sequence ID" value="GMA89071.1"/>
    <property type="molecule type" value="Genomic_DNA"/>
</dbReference>
<proteinExistence type="predicted"/>
<evidence type="ECO:0000256" key="1">
    <source>
        <dbReference type="SAM" id="MobiDB-lite"/>
    </source>
</evidence>
<feature type="compositionally biased region" description="Basic and acidic residues" evidence="1">
    <location>
        <begin position="189"/>
        <end position="201"/>
    </location>
</feature>
<accession>A0ABQ6JNE1</accession>
<feature type="region of interest" description="Disordered" evidence="1">
    <location>
        <begin position="46"/>
        <end position="201"/>
    </location>
</feature>
<keyword evidence="3" id="KW-1185">Reference proteome</keyword>
<feature type="compositionally biased region" description="Basic and acidic residues" evidence="1">
    <location>
        <begin position="95"/>
        <end position="113"/>
    </location>
</feature>
<protein>
    <submittedName>
        <fullName evidence="2">Uncharacterized protein</fullName>
    </submittedName>
</protein>
<feature type="region of interest" description="Disordered" evidence="1">
    <location>
        <begin position="1"/>
        <end position="33"/>
    </location>
</feature>
<feature type="compositionally biased region" description="Basic and acidic residues" evidence="1">
    <location>
        <begin position="50"/>
        <end position="69"/>
    </location>
</feature>
<dbReference type="Proteomes" id="UP001157017">
    <property type="component" value="Unassembled WGS sequence"/>
</dbReference>
<sequence length="201" mass="21008">MLGAPLDVEQPAVRRGPGAQQVDQRDERGLGGVAGTVEHRLPCEQAADGHAVEPADERAVRPRLDRVRPPEVVQPGVRLDDVAGDPAAVAGRVGAGEHDVGERGVDPDVEARQHLAQRPGHPQPVERQHTARVGRPPAERRTPLTAGAHGEQAGAVGGQQRAGSQVGAERDEVVAGPGGGEVEQPVGPRRLEGATECLRPD</sequence>
<organism evidence="2 3">
    <name type="scientific">Angustibacter aerolatus</name>
    <dbReference type="NCBI Taxonomy" id="1162965"/>
    <lineage>
        <taxon>Bacteria</taxon>
        <taxon>Bacillati</taxon>
        <taxon>Actinomycetota</taxon>
        <taxon>Actinomycetes</taxon>
        <taxon>Kineosporiales</taxon>
        <taxon>Kineosporiaceae</taxon>
    </lineage>
</organism>
<reference evidence="3" key="1">
    <citation type="journal article" date="2019" name="Int. J. Syst. Evol. Microbiol.">
        <title>The Global Catalogue of Microorganisms (GCM) 10K type strain sequencing project: providing services to taxonomists for standard genome sequencing and annotation.</title>
        <authorList>
            <consortium name="The Broad Institute Genomics Platform"/>
            <consortium name="The Broad Institute Genome Sequencing Center for Infectious Disease"/>
            <person name="Wu L."/>
            <person name="Ma J."/>
        </authorList>
    </citation>
    <scope>NUCLEOTIDE SEQUENCE [LARGE SCALE GENOMIC DNA]</scope>
    <source>
        <strain evidence="3">NBRC 108730</strain>
    </source>
</reference>
<gene>
    <name evidence="2" type="ORF">GCM10025868_43210</name>
</gene>
<evidence type="ECO:0000313" key="2">
    <source>
        <dbReference type="EMBL" id="GMA89071.1"/>
    </source>
</evidence>